<dbReference type="AlphaFoldDB" id="A5Z5M3"/>
<reference evidence="2 3" key="2">
    <citation type="submission" date="2007-04" db="EMBL/GenBank/DDBJ databases">
        <title>Draft genome sequence of Eubacterium ventriosum (ATCC 27560).</title>
        <authorList>
            <person name="Sudarsanam P."/>
            <person name="Ley R."/>
            <person name="Guruge J."/>
            <person name="Turnbaugh P.J."/>
            <person name="Mahowald M."/>
            <person name="Liep D."/>
            <person name="Gordon J."/>
        </authorList>
    </citation>
    <scope>NUCLEOTIDE SEQUENCE [LARGE SCALE GENOMIC DNA]</scope>
    <source>
        <strain evidence="2 3">ATCC 27560</strain>
    </source>
</reference>
<dbReference type="Proteomes" id="UP000006000">
    <property type="component" value="Unassembled WGS sequence"/>
</dbReference>
<name>A5Z5M3_9FIRM</name>
<dbReference type="EMBL" id="AAVL02000031">
    <property type="protein sequence ID" value="EDM51698.1"/>
    <property type="molecule type" value="Genomic_DNA"/>
</dbReference>
<dbReference type="HOGENOM" id="CLU_2259583_0_0_9"/>
<evidence type="ECO:0000256" key="1">
    <source>
        <dbReference type="SAM" id="MobiDB-lite"/>
    </source>
</evidence>
<feature type="region of interest" description="Disordered" evidence="1">
    <location>
        <begin position="84"/>
        <end position="103"/>
    </location>
</feature>
<proteinExistence type="predicted"/>
<gene>
    <name evidence="2" type="ORF">EUBVEN_01003</name>
</gene>
<comment type="caution">
    <text evidence="2">The sequence shown here is derived from an EMBL/GenBank/DDBJ whole genome shotgun (WGS) entry which is preliminary data.</text>
</comment>
<sequence>MKKFIINSTSILKLYIGSRHFMRENIKWWLLFFSLTVYKSSHPPVLAQRWMTGLRTRPKNEHKSEAKASRYANAWEGLRECEARSNPVSKKCSGKRLEKGLRE</sequence>
<reference evidence="2 3" key="1">
    <citation type="submission" date="2007-03" db="EMBL/GenBank/DDBJ databases">
        <authorList>
            <person name="Fulton L."/>
            <person name="Clifton S."/>
            <person name="Fulton B."/>
            <person name="Xu J."/>
            <person name="Minx P."/>
            <person name="Pepin K.H."/>
            <person name="Johnson M."/>
            <person name="Thiruvilangam P."/>
            <person name="Bhonagiri V."/>
            <person name="Nash W.E."/>
            <person name="Mardis E.R."/>
            <person name="Wilson R.K."/>
        </authorList>
    </citation>
    <scope>NUCLEOTIDE SEQUENCE [LARGE SCALE GENOMIC DNA]</scope>
    <source>
        <strain evidence="2 3">ATCC 27560</strain>
    </source>
</reference>
<evidence type="ECO:0000313" key="2">
    <source>
        <dbReference type="EMBL" id="EDM51698.1"/>
    </source>
</evidence>
<protein>
    <submittedName>
        <fullName evidence="2">Uncharacterized protein</fullName>
    </submittedName>
</protein>
<organism evidence="2 3">
    <name type="scientific">Eubacterium ventriosum ATCC 27560</name>
    <dbReference type="NCBI Taxonomy" id="411463"/>
    <lineage>
        <taxon>Bacteria</taxon>
        <taxon>Bacillati</taxon>
        <taxon>Bacillota</taxon>
        <taxon>Clostridia</taxon>
        <taxon>Eubacteriales</taxon>
        <taxon>Eubacteriaceae</taxon>
        <taxon>Eubacterium</taxon>
    </lineage>
</organism>
<evidence type="ECO:0000313" key="3">
    <source>
        <dbReference type="Proteomes" id="UP000006000"/>
    </source>
</evidence>
<accession>A5Z5M3</accession>